<dbReference type="SUPFAM" id="SSF56112">
    <property type="entry name" value="Protein kinase-like (PK-like)"/>
    <property type="match status" value="1"/>
</dbReference>
<evidence type="ECO:0000313" key="4">
    <source>
        <dbReference type="EMBL" id="MBE9040803.1"/>
    </source>
</evidence>
<sequence length="223" mass="26244">MSQTPYAASSTTVERSRLSRIGSKKQEAYPTAKSYRWNRKNYSRGRRRIEIWAFVSRFLWEQWRDKRNWTYVGGFTEEKKKVRQRQQAIWIRETFLDLGPTFIKLGQLFSTRADLFPAEYVEELTKLQDRVPAFSYEEAAAIIKEDFGKGVDQLYRHFDPLPLAAASLGQVHKAKLHSGEEIVVKVQRRGLRRLFNIDLAILKGIARYFQNHPNWGRGRDWMG</sequence>
<comment type="similarity">
    <text evidence="1">Belongs to the protein kinase superfamily. ADCK protein kinase family.</text>
</comment>
<keyword evidence="4" id="KW-0808">Transferase</keyword>
<dbReference type="Pfam" id="PF03109">
    <property type="entry name" value="ABC1"/>
    <property type="match status" value="1"/>
</dbReference>
<keyword evidence="4" id="KW-0418">Kinase</keyword>
<dbReference type="Proteomes" id="UP000621799">
    <property type="component" value="Unassembled WGS sequence"/>
</dbReference>
<dbReference type="PANTHER" id="PTHR10566:SF113">
    <property type="entry name" value="PROTEIN ACTIVITY OF BC1 COMPLEX KINASE 7, CHLOROPLASTIC"/>
    <property type="match status" value="1"/>
</dbReference>
<organism evidence="4 5">
    <name type="scientific">Zarconia navalis LEGE 11467</name>
    <dbReference type="NCBI Taxonomy" id="1828826"/>
    <lineage>
        <taxon>Bacteria</taxon>
        <taxon>Bacillati</taxon>
        <taxon>Cyanobacteriota</taxon>
        <taxon>Cyanophyceae</taxon>
        <taxon>Oscillatoriophycideae</taxon>
        <taxon>Oscillatoriales</taxon>
        <taxon>Oscillatoriales incertae sedis</taxon>
        <taxon>Zarconia</taxon>
        <taxon>Zarconia navalis</taxon>
    </lineage>
</organism>
<comment type="caution">
    <text evidence="4">The sequence shown here is derived from an EMBL/GenBank/DDBJ whole genome shotgun (WGS) entry which is preliminary data.</text>
</comment>
<keyword evidence="5" id="KW-1185">Reference proteome</keyword>
<evidence type="ECO:0000256" key="2">
    <source>
        <dbReference type="SAM" id="MobiDB-lite"/>
    </source>
</evidence>
<evidence type="ECO:0000256" key="1">
    <source>
        <dbReference type="ARBA" id="ARBA00009670"/>
    </source>
</evidence>
<dbReference type="EMBL" id="JADEXN010000120">
    <property type="protein sequence ID" value="MBE9040803.1"/>
    <property type="molecule type" value="Genomic_DNA"/>
</dbReference>
<dbReference type="InterPro" id="IPR050154">
    <property type="entry name" value="UbiB_kinase"/>
</dbReference>
<accession>A0A928VWY0</accession>
<feature type="non-terminal residue" evidence="4">
    <location>
        <position position="223"/>
    </location>
</feature>
<evidence type="ECO:0000313" key="5">
    <source>
        <dbReference type="Proteomes" id="UP000621799"/>
    </source>
</evidence>
<feature type="domain" description="ABC1 atypical kinase-like" evidence="3">
    <location>
        <begin position="126"/>
        <end position="211"/>
    </location>
</feature>
<proteinExistence type="inferred from homology"/>
<feature type="region of interest" description="Disordered" evidence="2">
    <location>
        <begin position="1"/>
        <end position="25"/>
    </location>
</feature>
<reference evidence="4" key="1">
    <citation type="submission" date="2020-10" db="EMBL/GenBank/DDBJ databases">
        <authorList>
            <person name="Castelo-Branco R."/>
            <person name="Eusebio N."/>
            <person name="Adriana R."/>
            <person name="Vieira A."/>
            <person name="Brugerolle De Fraissinette N."/>
            <person name="Rezende De Castro R."/>
            <person name="Schneider M.P."/>
            <person name="Vasconcelos V."/>
            <person name="Leao P.N."/>
        </authorList>
    </citation>
    <scope>NUCLEOTIDE SEQUENCE</scope>
    <source>
        <strain evidence="4">LEGE 11467</strain>
    </source>
</reference>
<name>A0A928VWY0_9CYAN</name>
<dbReference type="PANTHER" id="PTHR10566">
    <property type="entry name" value="CHAPERONE-ACTIVITY OF BC1 COMPLEX CABC1 -RELATED"/>
    <property type="match status" value="1"/>
</dbReference>
<gene>
    <name evidence="4" type="ORF">IQ235_08430</name>
</gene>
<feature type="compositionally biased region" description="Polar residues" evidence="2">
    <location>
        <begin position="1"/>
        <end position="13"/>
    </location>
</feature>
<dbReference type="AlphaFoldDB" id="A0A928VWY0"/>
<dbReference type="GO" id="GO:0016301">
    <property type="term" value="F:kinase activity"/>
    <property type="evidence" value="ECO:0007669"/>
    <property type="project" value="UniProtKB-KW"/>
</dbReference>
<dbReference type="InterPro" id="IPR011009">
    <property type="entry name" value="Kinase-like_dom_sf"/>
</dbReference>
<evidence type="ECO:0000259" key="3">
    <source>
        <dbReference type="Pfam" id="PF03109"/>
    </source>
</evidence>
<protein>
    <submittedName>
        <fullName evidence="4">AarF/ABC1/UbiB kinase family protein</fullName>
    </submittedName>
</protein>
<dbReference type="InterPro" id="IPR004147">
    <property type="entry name" value="ABC1_dom"/>
</dbReference>